<name>A0A1H2T3H1_9GAMM</name>
<sequence>MKDWYLYLVRTAKGALYTGITTDVDRRFAEHQAGNGARALRGKGPLTLAYSTVVGERGLAARLEWQVKQWPKNRKEALVRGGFPLPGLDTAGNDPKDD</sequence>
<dbReference type="PROSITE" id="PS50164">
    <property type="entry name" value="GIY_YIG"/>
    <property type="match status" value="1"/>
</dbReference>
<dbReference type="InterPro" id="IPR035901">
    <property type="entry name" value="GIY-YIG_endonuc_sf"/>
</dbReference>
<comment type="similarity">
    <text evidence="1">Belongs to the UPF0213 family.</text>
</comment>
<evidence type="ECO:0000313" key="3">
    <source>
        <dbReference type="EMBL" id="SDW37804.1"/>
    </source>
</evidence>
<dbReference type="RefSeq" id="WP_091811664.1">
    <property type="nucleotide sequence ID" value="NZ_FNNE01000002.1"/>
</dbReference>
<keyword evidence="3" id="KW-0378">Hydrolase</keyword>
<dbReference type="PANTHER" id="PTHR34477">
    <property type="entry name" value="UPF0213 PROTEIN YHBQ"/>
    <property type="match status" value="1"/>
</dbReference>
<keyword evidence="4" id="KW-1185">Reference proteome</keyword>
<evidence type="ECO:0000259" key="2">
    <source>
        <dbReference type="PROSITE" id="PS50164"/>
    </source>
</evidence>
<dbReference type="EMBL" id="FNNE01000002">
    <property type="protein sequence ID" value="SDW37804.1"/>
    <property type="molecule type" value="Genomic_DNA"/>
</dbReference>
<accession>A0A1H2T3H1</accession>
<proteinExistence type="inferred from homology"/>
<gene>
    <name evidence="3" type="ORF">SAMN04487960_102310</name>
</gene>
<dbReference type="Gene3D" id="3.40.1440.10">
    <property type="entry name" value="GIY-YIG endonuclease"/>
    <property type="match status" value="1"/>
</dbReference>
<evidence type="ECO:0000313" key="4">
    <source>
        <dbReference type="Proteomes" id="UP000199675"/>
    </source>
</evidence>
<dbReference type="GO" id="GO:0004519">
    <property type="term" value="F:endonuclease activity"/>
    <property type="evidence" value="ECO:0007669"/>
    <property type="project" value="UniProtKB-KW"/>
</dbReference>
<dbReference type="OrthoDB" id="9797095at2"/>
<keyword evidence="3" id="KW-0540">Nuclease</keyword>
<dbReference type="PANTHER" id="PTHR34477:SF1">
    <property type="entry name" value="UPF0213 PROTEIN YHBQ"/>
    <property type="match status" value="1"/>
</dbReference>
<evidence type="ECO:0000256" key="1">
    <source>
        <dbReference type="ARBA" id="ARBA00007435"/>
    </source>
</evidence>
<dbReference type="Proteomes" id="UP000199675">
    <property type="component" value="Unassembled WGS sequence"/>
</dbReference>
<dbReference type="CDD" id="cd10456">
    <property type="entry name" value="GIY-YIG_UPF0213"/>
    <property type="match status" value="1"/>
</dbReference>
<organism evidence="3 4">
    <name type="scientific">Marinobacter mobilis</name>
    <dbReference type="NCBI Taxonomy" id="488533"/>
    <lineage>
        <taxon>Bacteria</taxon>
        <taxon>Pseudomonadati</taxon>
        <taxon>Pseudomonadota</taxon>
        <taxon>Gammaproteobacteria</taxon>
        <taxon>Pseudomonadales</taxon>
        <taxon>Marinobacteraceae</taxon>
        <taxon>Marinobacter</taxon>
    </lineage>
</organism>
<keyword evidence="3" id="KW-0255">Endonuclease</keyword>
<dbReference type="InterPro" id="IPR000305">
    <property type="entry name" value="GIY-YIG_endonuc"/>
</dbReference>
<dbReference type="Pfam" id="PF01541">
    <property type="entry name" value="GIY-YIG"/>
    <property type="match status" value="1"/>
</dbReference>
<dbReference type="STRING" id="488533.SAMN04487960_102310"/>
<dbReference type="SUPFAM" id="SSF82771">
    <property type="entry name" value="GIY-YIG endonuclease"/>
    <property type="match status" value="1"/>
</dbReference>
<reference evidence="3 4" key="1">
    <citation type="submission" date="2016-10" db="EMBL/GenBank/DDBJ databases">
        <authorList>
            <person name="de Groot N.N."/>
        </authorList>
    </citation>
    <scope>NUCLEOTIDE SEQUENCE [LARGE SCALE GENOMIC DNA]</scope>
    <source>
        <strain evidence="3 4">CGMCC 1.7059</strain>
    </source>
</reference>
<protein>
    <submittedName>
        <fullName evidence="3">Putative endonuclease</fullName>
    </submittedName>
</protein>
<feature type="domain" description="GIY-YIG" evidence="2">
    <location>
        <begin position="2"/>
        <end position="77"/>
    </location>
</feature>
<dbReference type="AlphaFoldDB" id="A0A1H2T3H1"/>
<dbReference type="InterPro" id="IPR050190">
    <property type="entry name" value="UPF0213_domain"/>
</dbReference>